<comment type="caution">
    <text evidence="2">The sequence shown here is derived from an EMBL/GenBank/DDBJ whole genome shotgun (WGS) entry which is preliminary data.</text>
</comment>
<evidence type="ECO:0000313" key="3">
    <source>
        <dbReference type="Proteomes" id="UP000520767"/>
    </source>
</evidence>
<evidence type="ECO:0000259" key="1">
    <source>
        <dbReference type="SMART" id="SM00471"/>
    </source>
</evidence>
<dbReference type="PANTHER" id="PTHR46246">
    <property type="entry name" value="GUANOSINE-3',5'-BIS(DIPHOSPHATE) 3'-PYROPHOSPHOHYDROLASE MESH1"/>
    <property type="match status" value="1"/>
</dbReference>
<proteinExistence type="predicted"/>
<dbReference type="GO" id="GO:0008893">
    <property type="term" value="F:guanosine-3',5'-bis(diphosphate) 3'-diphosphatase activity"/>
    <property type="evidence" value="ECO:0007669"/>
    <property type="project" value="TreeGrafter"/>
</dbReference>
<dbReference type="Proteomes" id="UP000520767">
    <property type="component" value="Unassembled WGS sequence"/>
</dbReference>
<dbReference type="Gene3D" id="1.10.3210.10">
    <property type="entry name" value="Hypothetical protein af1432"/>
    <property type="match status" value="1"/>
</dbReference>
<reference evidence="2 3" key="1">
    <citation type="submission" date="2020-08" db="EMBL/GenBank/DDBJ databases">
        <title>Genomic Encyclopedia of Type Strains, Phase III (KMG-III): the genomes of soil and plant-associated and newly described type strains.</title>
        <authorList>
            <person name="Whitman W."/>
        </authorList>
    </citation>
    <scope>NUCLEOTIDE SEQUENCE [LARGE SCALE GENOMIC DNA]</scope>
    <source>
        <strain evidence="2 3">CECT 8960</strain>
    </source>
</reference>
<dbReference type="InterPro" id="IPR003607">
    <property type="entry name" value="HD/PDEase_dom"/>
</dbReference>
<organism evidence="2 3">
    <name type="scientific">Actinophytocola algeriensis</name>
    <dbReference type="NCBI Taxonomy" id="1768010"/>
    <lineage>
        <taxon>Bacteria</taxon>
        <taxon>Bacillati</taxon>
        <taxon>Actinomycetota</taxon>
        <taxon>Actinomycetes</taxon>
        <taxon>Pseudonocardiales</taxon>
        <taxon>Pseudonocardiaceae</taxon>
    </lineage>
</organism>
<dbReference type="RefSeq" id="WP_184811298.1">
    <property type="nucleotide sequence ID" value="NZ_JACHJQ010000003.1"/>
</dbReference>
<dbReference type="EMBL" id="JACHJQ010000003">
    <property type="protein sequence ID" value="MBB4907193.1"/>
    <property type="molecule type" value="Genomic_DNA"/>
</dbReference>
<accession>A0A7W7Q5H4</accession>
<protein>
    <submittedName>
        <fullName evidence="2">(P)ppGpp synthase/HD superfamily hydrolase</fullName>
    </submittedName>
</protein>
<sequence>MLRTFSAADEWPPGLDDAVTFAAGWHADQKRPAGEPYVEHLKEATAFLAYGAGVTSPSLLRAAVLHDVVEDTDCTLAQVRDTFGDDVATLVDWVTKGDDRAAYLDRLRDAPREALLVKLADRASNVQRLDTHPRPRPEKQRSYYAETVRSIVPLSSAHPWFADWYASWQREFAYLA</sequence>
<dbReference type="PANTHER" id="PTHR46246:SF1">
    <property type="entry name" value="GUANOSINE-3',5'-BIS(DIPHOSPHATE) 3'-PYROPHOSPHOHYDROLASE MESH1"/>
    <property type="match status" value="1"/>
</dbReference>
<dbReference type="SUPFAM" id="SSF109604">
    <property type="entry name" value="HD-domain/PDEase-like"/>
    <property type="match status" value="1"/>
</dbReference>
<evidence type="ECO:0000313" key="2">
    <source>
        <dbReference type="EMBL" id="MBB4907193.1"/>
    </source>
</evidence>
<dbReference type="AlphaFoldDB" id="A0A7W7Q5H4"/>
<name>A0A7W7Q5H4_9PSEU</name>
<feature type="domain" description="HD/PDEase" evidence="1">
    <location>
        <begin position="33"/>
        <end position="135"/>
    </location>
</feature>
<keyword evidence="3" id="KW-1185">Reference proteome</keyword>
<dbReference type="InterPro" id="IPR052194">
    <property type="entry name" value="MESH1"/>
</dbReference>
<dbReference type="SMART" id="SM00471">
    <property type="entry name" value="HDc"/>
    <property type="match status" value="1"/>
</dbReference>
<gene>
    <name evidence="2" type="ORF">FHR82_003413</name>
</gene>
<dbReference type="Pfam" id="PF13328">
    <property type="entry name" value="HD_4"/>
    <property type="match status" value="1"/>
</dbReference>
<keyword evidence="2" id="KW-0378">Hydrolase</keyword>